<dbReference type="PANTHER" id="PTHR16537">
    <property type="entry name" value="SJOEGREN SYNDROME/SCLERODERMA AUTOANTIGEN 1"/>
    <property type="match status" value="1"/>
</dbReference>
<evidence type="ECO:0000313" key="2">
    <source>
        <dbReference type="EMBL" id="GFE53877.1"/>
    </source>
</evidence>
<dbReference type="EMBL" id="BLIY01000008">
    <property type="protein sequence ID" value="GFE53881.1"/>
    <property type="molecule type" value="Genomic_DNA"/>
</dbReference>
<dbReference type="Proteomes" id="UP001057455">
    <property type="component" value="Unassembled WGS sequence"/>
</dbReference>
<name>A0A9W5WV28_BABOV</name>
<dbReference type="Pfam" id="PF06677">
    <property type="entry name" value="Auto_anti-p27"/>
    <property type="match status" value="1"/>
</dbReference>
<reference evidence="2" key="1">
    <citation type="submission" date="2019-12" db="EMBL/GenBank/DDBJ databases">
        <title>Genome sequence of Babesia ovis.</title>
        <authorList>
            <person name="Yamagishi J."/>
            <person name="Sevinc F."/>
            <person name="Xuan X."/>
        </authorList>
    </citation>
    <scope>NUCLEOTIDE SEQUENCE</scope>
    <source>
        <strain evidence="2">Selcuk</strain>
    </source>
</reference>
<evidence type="ECO:0000313" key="4">
    <source>
        <dbReference type="Proteomes" id="UP001057455"/>
    </source>
</evidence>
<dbReference type="InterPro" id="IPR051888">
    <property type="entry name" value="UPF0148_domain"/>
</dbReference>
<dbReference type="PANTHER" id="PTHR16537:SF1">
    <property type="entry name" value="PROTEIN ZNRD2"/>
    <property type="match status" value="1"/>
</dbReference>
<dbReference type="EMBL" id="BLIY01000008">
    <property type="protein sequence ID" value="GFE53877.1"/>
    <property type="molecule type" value="Genomic_DNA"/>
</dbReference>
<dbReference type="OrthoDB" id="28939at2759"/>
<evidence type="ECO:0000313" key="3">
    <source>
        <dbReference type="EMBL" id="GFE53881.1"/>
    </source>
</evidence>
<gene>
    <name evidence="2" type="ORF">BaOVIS_012810</name>
    <name evidence="3" type="ORF">BaOVIS_012850</name>
</gene>
<accession>A0A9W5WV28</accession>
<feature type="region of interest" description="Disordered" evidence="1">
    <location>
        <begin position="60"/>
        <end position="79"/>
    </location>
</feature>
<evidence type="ECO:0000256" key="1">
    <source>
        <dbReference type="SAM" id="MobiDB-lite"/>
    </source>
</evidence>
<dbReference type="InterPro" id="IPR009563">
    <property type="entry name" value="SSSCA1"/>
</dbReference>
<sequence>MDGQILDSSGSRSQSSTTEAMASLLLSGWAMMSETCDECPDVPLMRSRAGVFKCCRCNKERRSGVPEPPSGSTKDVSSGVAADGHKYRIVDECGLDSRLVDDIHGADGDKVLCKQVASGHCSRRAPVEGRRLQQLCLLRVELTKSVDRYTTMLHHINEGGSLDPHGDSQLLDSLERALRLLDMVDSMI</sequence>
<protein>
    <submittedName>
        <fullName evidence="2">Sjogren s syndrome scleroderma autoantigen 1, putative</fullName>
    </submittedName>
</protein>
<proteinExistence type="predicted"/>
<dbReference type="AlphaFoldDB" id="A0A9W5WV28"/>
<comment type="caution">
    <text evidence="2">The sequence shown here is derived from an EMBL/GenBank/DDBJ whole genome shotgun (WGS) entry which is preliminary data.</text>
</comment>
<keyword evidence="4" id="KW-1185">Reference proteome</keyword>
<organism evidence="2 4">
    <name type="scientific">Babesia ovis</name>
    <dbReference type="NCBI Taxonomy" id="5869"/>
    <lineage>
        <taxon>Eukaryota</taxon>
        <taxon>Sar</taxon>
        <taxon>Alveolata</taxon>
        <taxon>Apicomplexa</taxon>
        <taxon>Aconoidasida</taxon>
        <taxon>Piroplasmida</taxon>
        <taxon>Babesiidae</taxon>
        <taxon>Babesia</taxon>
    </lineage>
</organism>